<dbReference type="InterPro" id="IPR018520">
    <property type="entry name" value="UPP_synth-like_CS"/>
</dbReference>
<feature type="binding site" evidence="2">
    <location>
        <position position="100"/>
    </location>
    <ligand>
        <name>substrate</name>
    </ligand>
</feature>
<feature type="binding site" evidence="2">
    <location>
        <position position="88"/>
    </location>
    <ligand>
        <name>substrate</name>
    </ligand>
</feature>
<sequence>MLIDQETSQNLLRFSNFLMHVIRKFLSRFFCRLARHLVKLSRYHCVKTHMKEGPILALFKSKNNTVVVDGQLKIPNHIAIIMDGNGRWAKKRLMPRVAGHKIGMNTVKKIATAASDLGVKVLTLYAFSTENWSRPNDEVSFLMKLPIDFFNEFVPDLIKNNIRVNVMGNIAQLPAETQRAVNRAIAQTAGGTGMILNFALNYGGQIEIVSTAKKIATMVAEGLIKPEDIDAKLFADSLQTGTLGELAAPDLMIRTSGELRLSNFMPYQSAYAELYFTNVLWPDYTADDLVEAIASFTARDRRFGGLNVTEKYESES</sequence>
<feature type="binding site" evidence="2">
    <location>
        <position position="96"/>
    </location>
    <ligand>
        <name>substrate</name>
    </ligand>
</feature>
<proteinExistence type="inferred from homology"/>
<feature type="binding site" evidence="2">
    <location>
        <begin position="260"/>
        <end position="262"/>
    </location>
    <ligand>
        <name>substrate</name>
    </ligand>
</feature>
<dbReference type="AlphaFoldDB" id="B1MY59"/>
<dbReference type="GO" id="GO:0030145">
    <property type="term" value="F:manganese ion binding"/>
    <property type="evidence" value="ECO:0007669"/>
    <property type="project" value="TreeGrafter"/>
</dbReference>
<dbReference type="HAMAP" id="MF_01139">
    <property type="entry name" value="ISPT"/>
    <property type="match status" value="1"/>
</dbReference>
<evidence type="ECO:0000313" key="4">
    <source>
        <dbReference type="Proteomes" id="UP000002166"/>
    </source>
</evidence>
<comment type="cofactor">
    <cofactor evidence="2">
        <name>Mg(2+)</name>
        <dbReference type="ChEBI" id="CHEBI:18420"/>
    </cofactor>
    <text evidence="2">Binds 2 magnesium ions per subunit.</text>
</comment>
<dbReference type="EC" id="2.5.1.-" evidence="2"/>
<reference evidence="3 4" key="1">
    <citation type="journal article" date="2008" name="J. Bacteriol.">
        <title>Complete genome sequence of Leuconostoc citreum KM20.</title>
        <authorList>
            <person name="Kim J.F."/>
            <person name="Jeong H."/>
            <person name="Lee J.-S."/>
            <person name="Choi S.-H."/>
            <person name="Ha M."/>
            <person name="Hur C.-G."/>
            <person name="Kim J.-S."/>
            <person name="Lee S."/>
            <person name="Park H.-S."/>
            <person name="Park Y.-H."/>
            <person name="Oh T.K."/>
        </authorList>
    </citation>
    <scope>NUCLEOTIDE SEQUENCE [LARGE SCALE GENOMIC DNA]</scope>
    <source>
        <strain evidence="3 4">KM20</strain>
    </source>
</reference>
<dbReference type="Pfam" id="PF01255">
    <property type="entry name" value="Prenyltransf"/>
    <property type="match status" value="1"/>
</dbReference>
<dbReference type="SUPFAM" id="SSF64005">
    <property type="entry name" value="Undecaprenyl diphosphate synthase"/>
    <property type="match status" value="1"/>
</dbReference>
<protein>
    <recommendedName>
        <fullName evidence="2">Isoprenyl transferase</fullName>
        <ecNumber evidence="2">2.5.1.-</ecNumber>
    </recommendedName>
</protein>
<dbReference type="GO" id="GO:0008834">
    <property type="term" value="F:ditrans,polycis-undecaprenyl-diphosphate synthase [(2E,6E)-farnesyl-diphosphate specific] activity"/>
    <property type="evidence" value="ECO:0007669"/>
    <property type="project" value="TreeGrafter"/>
</dbReference>
<dbReference type="HOGENOM" id="CLU_038505_1_1_9"/>
<dbReference type="Gene3D" id="3.40.1180.10">
    <property type="entry name" value="Decaprenyl diphosphate synthase-like"/>
    <property type="match status" value="1"/>
</dbReference>
<dbReference type="STRING" id="349519.LCK_00629"/>
<dbReference type="KEGG" id="lci:LCK_00629"/>
<dbReference type="InterPro" id="IPR036424">
    <property type="entry name" value="UPP_synth-like_sf"/>
</dbReference>
<feature type="active site" evidence="2">
    <location>
        <position position="83"/>
    </location>
</feature>
<dbReference type="NCBIfam" id="NF011405">
    <property type="entry name" value="PRK14830.1"/>
    <property type="match status" value="1"/>
</dbReference>
<dbReference type="FunFam" id="3.40.1180.10:FF:000001">
    <property type="entry name" value="(2E,6E)-farnesyl-diphosphate-specific ditrans,polycis-undecaprenyl-diphosphate synthase"/>
    <property type="match status" value="1"/>
</dbReference>
<feature type="binding site" evidence="2">
    <location>
        <position position="134"/>
    </location>
    <ligand>
        <name>substrate</name>
    </ligand>
</feature>
<evidence type="ECO:0000256" key="2">
    <source>
        <dbReference type="HAMAP-Rule" id="MF_01139"/>
    </source>
</evidence>
<evidence type="ECO:0000313" key="3">
    <source>
        <dbReference type="EMBL" id="ACA82461.1"/>
    </source>
</evidence>
<dbReference type="CDD" id="cd00475">
    <property type="entry name" value="Cis_IPPS"/>
    <property type="match status" value="1"/>
</dbReference>
<dbReference type="NCBIfam" id="TIGR00055">
    <property type="entry name" value="uppS"/>
    <property type="match status" value="1"/>
</dbReference>
<dbReference type="GO" id="GO:0016094">
    <property type="term" value="P:polyprenol biosynthetic process"/>
    <property type="evidence" value="ECO:0007669"/>
    <property type="project" value="TreeGrafter"/>
</dbReference>
<feature type="binding site" evidence="2">
    <location>
        <begin position="128"/>
        <end position="130"/>
    </location>
    <ligand>
        <name>substrate</name>
    </ligand>
</feature>
<dbReference type="EMBL" id="DQ489736">
    <property type="protein sequence ID" value="ACA82461.1"/>
    <property type="molecule type" value="Genomic_DNA"/>
</dbReference>
<dbReference type="eggNOG" id="COG0020">
    <property type="taxonomic scope" value="Bacteria"/>
</dbReference>
<dbReference type="PANTHER" id="PTHR10291">
    <property type="entry name" value="DEHYDRODOLICHYL DIPHOSPHATE SYNTHASE FAMILY MEMBER"/>
    <property type="match status" value="1"/>
</dbReference>
<feature type="binding site" evidence="2">
    <location>
        <position position="273"/>
    </location>
    <ligand>
        <name>Mg(2+)</name>
        <dbReference type="ChEBI" id="CHEBI:18420"/>
    </ligand>
</feature>
<feature type="binding site" evidence="2">
    <location>
        <begin position="84"/>
        <end position="87"/>
    </location>
    <ligand>
        <name>substrate</name>
    </ligand>
</feature>
<dbReference type="PANTHER" id="PTHR10291:SF0">
    <property type="entry name" value="DEHYDRODOLICHYL DIPHOSPHATE SYNTHASE 2"/>
    <property type="match status" value="1"/>
</dbReference>
<feature type="binding site" evidence="2">
    <location>
        <position position="132"/>
    </location>
    <ligand>
        <name>substrate</name>
    </ligand>
</feature>
<dbReference type="PROSITE" id="PS01066">
    <property type="entry name" value="UPP_SYNTHASE"/>
    <property type="match status" value="1"/>
</dbReference>
<name>B1MY59_LEUCK</name>
<dbReference type="GO" id="GO:0005829">
    <property type="term" value="C:cytosol"/>
    <property type="evidence" value="ECO:0007669"/>
    <property type="project" value="TreeGrafter"/>
</dbReference>
<keyword evidence="1 2" id="KW-0808">Transferase</keyword>
<keyword evidence="4" id="KW-1185">Reference proteome</keyword>
<comment type="function">
    <text evidence="2">Catalyzes the condensation of isopentenyl diphosphate (IPP) with allylic pyrophosphates generating different type of terpenoids.</text>
</comment>
<organism evidence="3 4">
    <name type="scientific">Leuconostoc citreum (strain KM20)</name>
    <dbReference type="NCBI Taxonomy" id="349519"/>
    <lineage>
        <taxon>Bacteria</taxon>
        <taxon>Bacillati</taxon>
        <taxon>Bacillota</taxon>
        <taxon>Bacilli</taxon>
        <taxon>Lactobacillales</taxon>
        <taxon>Lactobacillaceae</taxon>
        <taxon>Leuconostoc</taxon>
    </lineage>
</organism>
<dbReference type="InterPro" id="IPR001441">
    <property type="entry name" value="UPP_synth-like"/>
</dbReference>
<feature type="binding site" evidence="2">
    <location>
        <position position="254"/>
    </location>
    <ligand>
        <name>substrate</name>
    </ligand>
</feature>
<evidence type="ECO:0000256" key="1">
    <source>
        <dbReference type="ARBA" id="ARBA00022679"/>
    </source>
</evidence>
<dbReference type="Proteomes" id="UP000002166">
    <property type="component" value="Chromosome"/>
</dbReference>
<feature type="binding site" evidence="2">
    <location>
        <position position="83"/>
    </location>
    <ligand>
        <name>Mg(2+)</name>
        <dbReference type="ChEBI" id="CHEBI:18420"/>
    </ligand>
</feature>
<gene>
    <name evidence="3" type="primary">uppS</name>
    <name evidence="3" type="ordered locus">LCK_00629</name>
</gene>
<accession>B1MY59</accession>
<keyword evidence="2" id="KW-0460">Magnesium</keyword>
<feature type="active site" description="Proton acceptor" evidence="2">
    <location>
        <position position="131"/>
    </location>
</feature>
<keyword evidence="2" id="KW-0479">Metal-binding</keyword>
<dbReference type="GO" id="GO:0000287">
    <property type="term" value="F:magnesium ion binding"/>
    <property type="evidence" value="ECO:0007669"/>
    <property type="project" value="UniProtKB-UniRule"/>
</dbReference>
<comment type="subunit">
    <text evidence="2">Homodimer.</text>
</comment>
<comment type="similarity">
    <text evidence="2">Belongs to the UPP synthase family.</text>
</comment>